<name>A0A0F9L115_9ZZZZ</name>
<reference evidence="1" key="1">
    <citation type="journal article" date="2015" name="Nature">
        <title>Complex archaea that bridge the gap between prokaryotes and eukaryotes.</title>
        <authorList>
            <person name="Spang A."/>
            <person name="Saw J.H."/>
            <person name="Jorgensen S.L."/>
            <person name="Zaremba-Niedzwiedzka K."/>
            <person name="Martijn J."/>
            <person name="Lind A.E."/>
            <person name="van Eijk R."/>
            <person name="Schleper C."/>
            <person name="Guy L."/>
            <person name="Ettema T.J."/>
        </authorList>
    </citation>
    <scope>NUCLEOTIDE SEQUENCE</scope>
</reference>
<comment type="caution">
    <text evidence="1">The sequence shown here is derived from an EMBL/GenBank/DDBJ whole genome shotgun (WGS) entry which is preliminary data.</text>
</comment>
<dbReference type="EMBL" id="LAZR01006975">
    <property type="protein sequence ID" value="KKM88309.1"/>
    <property type="molecule type" value="Genomic_DNA"/>
</dbReference>
<gene>
    <name evidence="1" type="ORF">LCGC14_1260070</name>
</gene>
<proteinExistence type="predicted"/>
<evidence type="ECO:0000313" key="1">
    <source>
        <dbReference type="EMBL" id="KKM88309.1"/>
    </source>
</evidence>
<sequence length="359" mass="40359">MTVDIGSEAINRNTSFSNGQTIINKGNPSSSSSDVIGVDIWAASNITGLIVGTFYVTSGDTLKCRDSEAIAGTITAGGLVHKEVTVAVEIGDYIGCYYTGGEIEWSAPGSQNTWYRAGQYIDPNDEQEYWVSSATTISLGGYFRPMPVSNTINLKYNVRTLINDTVNYKWNVKTLVSDTLNYKWHIRALVNKTSQLKWHVKAFVSDTFQLVFNVRSLVSKTNQYIWNVRSLVNDTVNFKWDVYALASKTLQTVFNVRALVSKSNQLKWNVRKLVDKSLQSIWNVRKLVDKAIQFKWDVAELYYLVSNTLELQWYSLLRILKIESSFSRGLIITIAFSKGLAIDTALSRGLNIAHALEKK</sequence>
<protein>
    <submittedName>
        <fullName evidence="1">Uncharacterized protein</fullName>
    </submittedName>
</protein>
<accession>A0A0F9L115</accession>
<organism evidence="1">
    <name type="scientific">marine sediment metagenome</name>
    <dbReference type="NCBI Taxonomy" id="412755"/>
    <lineage>
        <taxon>unclassified sequences</taxon>
        <taxon>metagenomes</taxon>
        <taxon>ecological metagenomes</taxon>
    </lineage>
</organism>
<dbReference type="AlphaFoldDB" id="A0A0F9L115"/>